<evidence type="ECO:0008006" key="4">
    <source>
        <dbReference type="Google" id="ProtNLM"/>
    </source>
</evidence>
<dbReference type="GO" id="GO:0016020">
    <property type="term" value="C:membrane"/>
    <property type="evidence" value="ECO:0007669"/>
    <property type="project" value="TreeGrafter"/>
</dbReference>
<organism evidence="2 3">
    <name type="scientific">Oryctes borbonicus</name>
    <dbReference type="NCBI Taxonomy" id="1629725"/>
    <lineage>
        <taxon>Eukaryota</taxon>
        <taxon>Metazoa</taxon>
        <taxon>Ecdysozoa</taxon>
        <taxon>Arthropoda</taxon>
        <taxon>Hexapoda</taxon>
        <taxon>Insecta</taxon>
        <taxon>Pterygota</taxon>
        <taxon>Neoptera</taxon>
        <taxon>Endopterygota</taxon>
        <taxon>Coleoptera</taxon>
        <taxon>Polyphaga</taxon>
        <taxon>Scarabaeiformia</taxon>
        <taxon>Scarabaeidae</taxon>
        <taxon>Dynastinae</taxon>
        <taxon>Oryctes</taxon>
    </lineage>
</organism>
<gene>
    <name evidence="2" type="ORF">AMK59_5928</name>
</gene>
<keyword evidence="1" id="KW-1133">Transmembrane helix</keyword>
<comment type="caution">
    <text evidence="2">The sequence shown here is derived from an EMBL/GenBank/DDBJ whole genome shotgun (WGS) entry which is preliminary data.</text>
</comment>
<dbReference type="InterPro" id="IPR026620">
    <property type="entry name" value="TMEM177"/>
</dbReference>
<proteinExistence type="predicted"/>
<keyword evidence="1" id="KW-0812">Transmembrane</keyword>
<keyword evidence="1" id="KW-0472">Membrane</keyword>
<evidence type="ECO:0000313" key="3">
    <source>
        <dbReference type="Proteomes" id="UP000051574"/>
    </source>
</evidence>
<dbReference type="EMBL" id="LJIG01016014">
    <property type="protein sequence ID" value="KRT81873.1"/>
    <property type="molecule type" value="Genomic_DNA"/>
</dbReference>
<dbReference type="Proteomes" id="UP000051574">
    <property type="component" value="Unassembled WGS sequence"/>
</dbReference>
<protein>
    <recommendedName>
        <fullName evidence="4">Transmembrane protein 177</fullName>
    </recommendedName>
</protein>
<evidence type="ECO:0000313" key="2">
    <source>
        <dbReference type="EMBL" id="KRT81873.1"/>
    </source>
</evidence>
<sequence>MFAIPKVLSITCNHSFRENPEPVFTCPKMVLRRFADYLLTPNGKRVCFGLAFTAGAVVFNAGFMPNTFFLDNYRDVVRLYKDGLSVPLPEELKVEFDKAITLVGIGKEERKMFQPFTVFGFDTFHAGLSFSKFGSIIGIPINFTYKDIDSIDKTLIKVRHDSVPWGTEEATQLLESFILSENAQIYAIAREIKTADSAKSMLDIVYKTLGVLGCYSLSNLINTKLNLYIRPRGMRVALYVLVTAFMYGNYCFFKDFTQIYYEQYVDEFLKNKDPIFAEGGKEYYEKILQRNKALRKLLGREGENRFSSLGNENFFIRQRHVPLLHRKQFFEENLVN</sequence>
<evidence type="ECO:0000256" key="1">
    <source>
        <dbReference type="SAM" id="Phobius"/>
    </source>
</evidence>
<accession>A0A0T6B3P8</accession>
<reference evidence="2 3" key="1">
    <citation type="submission" date="2015-09" db="EMBL/GenBank/DDBJ databases">
        <title>Draft genome of the scarab beetle Oryctes borbonicus.</title>
        <authorList>
            <person name="Meyer J.M."/>
            <person name="Markov G.V."/>
            <person name="Baskaran P."/>
            <person name="Herrmann M."/>
            <person name="Sommer R.J."/>
            <person name="Roedelsperger C."/>
        </authorList>
    </citation>
    <scope>NUCLEOTIDE SEQUENCE [LARGE SCALE GENOMIC DNA]</scope>
    <source>
        <strain evidence="2">OB123</strain>
        <tissue evidence="2">Whole animal</tissue>
    </source>
</reference>
<dbReference type="OrthoDB" id="110174at2759"/>
<dbReference type="PANTHER" id="PTHR21824:SF4">
    <property type="entry name" value="TRANSMEMBRANE PROTEIN 177"/>
    <property type="match status" value="1"/>
</dbReference>
<feature type="transmembrane region" description="Helical" evidence="1">
    <location>
        <begin position="236"/>
        <end position="253"/>
    </location>
</feature>
<dbReference type="AlphaFoldDB" id="A0A0T6B3P8"/>
<dbReference type="PANTHER" id="PTHR21824">
    <property type="entry name" value="TRANSMEMBRANE PROTEIN 177"/>
    <property type="match status" value="1"/>
</dbReference>
<name>A0A0T6B3P8_9SCAR</name>
<keyword evidence="3" id="KW-1185">Reference proteome</keyword>